<evidence type="ECO:0000313" key="11">
    <source>
        <dbReference type="Proteomes" id="UP000235965"/>
    </source>
</evidence>
<dbReference type="GO" id="GO:0007165">
    <property type="term" value="P:signal transduction"/>
    <property type="evidence" value="ECO:0007669"/>
    <property type="project" value="UniProtKB-KW"/>
</dbReference>
<name>A0A2J7QGW0_9NEOP</name>
<evidence type="ECO:0008006" key="12">
    <source>
        <dbReference type="Google" id="ProtNLM"/>
    </source>
</evidence>
<evidence type="ECO:0000256" key="3">
    <source>
        <dbReference type="ARBA" id="ARBA00022692"/>
    </source>
</evidence>
<keyword evidence="3 9" id="KW-0812">Transmembrane</keyword>
<feature type="transmembrane region" description="Helical" evidence="9">
    <location>
        <begin position="50"/>
        <end position="75"/>
    </location>
</feature>
<accession>A0A2J7QGW0</accession>
<feature type="transmembrane region" description="Helical" evidence="9">
    <location>
        <begin position="148"/>
        <end position="174"/>
    </location>
</feature>
<evidence type="ECO:0000256" key="2">
    <source>
        <dbReference type="ARBA" id="ARBA00022606"/>
    </source>
</evidence>
<dbReference type="InterPro" id="IPR004117">
    <property type="entry name" value="7tm6_olfct_rcpt"/>
</dbReference>
<evidence type="ECO:0000256" key="1">
    <source>
        <dbReference type="ARBA" id="ARBA00004141"/>
    </source>
</evidence>
<gene>
    <name evidence="10" type="ORF">B7P43_G09183</name>
</gene>
<dbReference type="Pfam" id="PF02949">
    <property type="entry name" value="7tm_6"/>
    <property type="match status" value="2"/>
</dbReference>
<comment type="subcellular location">
    <subcellularLocation>
        <location evidence="1">Membrane</location>
        <topology evidence="1">Multi-pass membrane protein</topology>
    </subcellularLocation>
</comment>
<reference evidence="10 11" key="1">
    <citation type="submission" date="2017-12" db="EMBL/GenBank/DDBJ databases">
        <title>Hemimetabolous genomes reveal molecular basis of termite eusociality.</title>
        <authorList>
            <person name="Harrison M.C."/>
            <person name="Jongepier E."/>
            <person name="Robertson H.M."/>
            <person name="Arning N."/>
            <person name="Bitard-Feildel T."/>
            <person name="Chao H."/>
            <person name="Childers C.P."/>
            <person name="Dinh H."/>
            <person name="Doddapaneni H."/>
            <person name="Dugan S."/>
            <person name="Gowin J."/>
            <person name="Greiner C."/>
            <person name="Han Y."/>
            <person name="Hu H."/>
            <person name="Hughes D.S.T."/>
            <person name="Huylmans A.-K."/>
            <person name="Kemena C."/>
            <person name="Kremer L.P.M."/>
            <person name="Lee S.L."/>
            <person name="Lopez-Ezquerra A."/>
            <person name="Mallet L."/>
            <person name="Monroy-Kuhn J.M."/>
            <person name="Moser A."/>
            <person name="Murali S.C."/>
            <person name="Muzny D.M."/>
            <person name="Otani S."/>
            <person name="Piulachs M.-D."/>
            <person name="Poelchau M."/>
            <person name="Qu J."/>
            <person name="Schaub F."/>
            <person name="Wada-Katsumata A."/>
            <person name="Worley K.C."/>
            <person name="Xie Q."/>
            <person name="Ylla G."/>
            <person name="Poulsen M."/>
            <person name="Gibbs R.A."/>
            <person name="Schal C."/>
            <person name="Richards S."/>
            <person name="Belles X."/>
            <person name="Korb J."/>
            <person name="Bornberg-Bauer E."/>
        </authorList>
    </citation>
    <scope>NUCLEOTIDE SEQUENCE [LARGE SCALE GENOMIC DNA]</scope>
    <source>
        <tissue evidence="10">Whole body</tissue>
    </source>
</reference>
<comment type="caution">
    <text evidence="10">The sequence shown here is derived from an EMBL/GenBank/DDBJ whole genome shotgun (WGS) entry which is preliminary data.</text>
</comment>
<evidence type="ECO:0000256" key="6">
    <source>
        <dbReference type="ARBA" id="ARBA00023136"/>
    </source>
</evidence>
<evidence type="ECO:0000256" key="4">
    <source>
        <dbReference type="ARBA" id="ARBA00022725"/>
    </source>
</evidence>
<dbReference type="PANTHER" id="PTHR21137:SF42">
    <property type="entry name" value="ODORANT RECEPTOR 83A"/>
    <property type="match status" value="1"/>
</dbReference>
<dbReference type="OrthoDB" id="8189629at2759"/>
<keyword evidence="2" id="KW-0716">Sensory transduction</keyword>
<feature type="transmembrane region" description="Helical" evidence="9">
    <location>
        <begin position="634"/>
        <end position="657"/>
    </location>
</feature>
<keyword evidence="11" id="KW-1185">Reference proteome</keyword>
<dbReference type="PANTHER" id="PTHR21137">
    <property type="entry name" value="ODORANT RECEPTOR"/>
    <property type="match status" value="1"/>
</dbReference>
<organism evidence="10 11">
    <name type="scientific">Cryptotermes secundus</name>
    <dbReference type="NCBI Taxonomy" id="105785"/>
    <lineage>
        <taxon>Eukaryota</taxon>
        <taxon>Metazoa</taxon>
        <taxon>Ecdysozoa</taxon>
        <taxon>Arthropoda</taxon>
        <taxon>Hexapoda</taxon>
        <taxon>Insecta</taxon>
        <taxon>Pterygota</taxon>
        <taxon>Neoptera</taxon>
        <taxon>Polyneoptera</taxon>
        <taxon>Dictyoptera</taxon>
        <taxon>Blattodea</taxon>
        <taxon>Blattoidea</taxon>
        <taxon>Termitoidae</taxon>
        <taxon>Kalotermitidae</taxon>
        <taxon>Cryptotermitinae</taxon>
        <taxon>Cryptotermes</taxon>
    </lineage>
</organism>
<dbReference type="GO" id="GO:0005886">
    <property type="term" value="C:plasma membrane"/>
    <property type="evidence" value="ECO:0007669"/>
    <property type="project" value="UniProtKB-SubCell"/>
</dbReference>
<feature type="transmembrane region" description="Helical" evidence="9">
    <location>
        <begin position="433"/>
        <end position="452"/>
    </location>
</feature>
<evidence type="ECO:0000256" key="8">
    <source>
        <dbReference type="ARBA" id="ARBA00023224"/>
    </source>
</evidence>
<proteinExistence type="predicted"/>
<keyword evidence="6 9" id="KW-0472">Membrane</keyword>
<dbReference type="GO" id="GO:0004984">
    <property type="term" value="F:olfactory receptor activity"/>
    <property type="evidence" value="ECO:0007669"/>
    <property type="project" value="InterPro"/>
</dbReference>
<keyword evidence="7" id="KW-0675">Receptor</keyword>
<evidence type="ECO:0000256" key="9">
    <source>
        <dbReference type="SAM" id="Phobius"/>
    </source>
</evidence>
<dbReference type="FunCoup" id="A0A2J7QGW0">
    <property type="interactions" value="59"/>
</dbReference>
<evidence type="ECO:0000256" key="7">
    <source>
        <dbReference type="ARBA" id="ARBA00023170"/>
    </source>
</evidence>
<keyword evidence="4" id="KW-0552">Olfaction</keyword>
<protein>
    <recommendedName>
        <fullName evidence="12">Odorant receptor</fullName>
    </recommendedName>
</protein>
<keyword evidence="8" id="KW-0807">Transducer</keyword>
<feature type="transmembrane region" description="Helical" evidence="9">
    <location>
        <begin position="214"/>
        <end position="239"/>
    </location>
</feature>
<evidence type="ECO:0000313" key="10">
    <source>
        <dbReference type="EMBL" id="PNF27817.1"/>
    </source>
</evidence>
<dbReference type="GO" id="GO:0005549">
    <property type="term" value="F:odorant binding"/>
    <property type="evidence" value="ECO:0007669"/>
    <property type="project" value="InterPro"/>
</dbReference>
<dbReference type="Proteomes" id="UP000235965">
    <property type="component" value="Unassembled WGS sequence"/>
</dbReference>
<dbReference type="AlphaFoldDB" id="A0A2J7QGW0"/>
<keyword evidence="5 9" id="KW-1133">Transmembrane helix</keyword>
<dbReference type="EMBL" id="NEVH01014359">
    <property type="protein sequence ID" value="PNF27817.1"/>
    <property type="molecule type" value="Genomic_DNA"/>
</dbReference>
<evidence type="ECO:0000256" key="5">
    <source>
        <dbReference type="ARBA" id="ARBA00022989"/>
    </source>
</evidence>
<dbReference type="InParanoid" id="A0A2J7QGW0"/>
<feature type="transmembrane region" description="Helical" evidence="9">
    <location>
        <begin position="400"/>
        <end position="421"/>
    </location>
</feature>
<feature type="transmembrane region" description="Helical" evidence="9">
    <location>
        <begin position="87"/>
        <end position="106"/>
    </location>
</feature>
<sequence length="705" mass="80601">MAKEKETGLFNSKEQEHPRRLKMLDLQLKAFNLSGILPPASISGSRWKTILYDIFTVISLIWFLPAIAAQLVALYQHLEDIEVLTAILFQVSCYISTGVIFFYFVWNRKELLKLFDTLEAGFIGHMDKVGSPIKRTVILTEAARKSRVITWILLCLCFTVETAWGCIPFILGYVEYFTDAEPRDLTNDKGRYFGLAMWLPDNVNKSPTYELMHAFHFIAVYTVVSNITGCYMLMFAFAFHTTTQFKILCAAFEDVDDFIQKSQDSEDKTANGCHREWNSRKKVRDDLKSLYVDRSTEEDIRGSVNTDTSHEGNCRGHVSGSFGQSDSAISHQRDKPFDLRYSKEFIKLKHVKLEEDISNNETPETSTTLQPCDKILQQYLIDCIQFHQELIMFSTEMNKFLSPVVLVFFVFSEAMMCLSTFQLALGQADERSFKFFTSVILACIWPLMVCMYGDDLMEQSTAVKHAAFGCQWYNRSADFSTLLRFVIMRAQKPVQLTAGSFYVVSLATFADETAMNESFTNAETKNTLRHHSVDDEVFGPLLPEDITISEPQRIRHEGGISSRTEFRGAFASERHVNHNGSNGNPFMSNLSEETATSHSLRNEKMHRYLIECIKYHQALLEFCDEVNKFLSPVLLVFFLGSEAMVCFSAFQLALGLSDGNFKFFTSVVDTIAWPLMICWYGEYLSEQVGNKVYAFFTVLKHMLES</sequence>